<dbReference type="CDD" id="cd06257">
    <property type="entry name" value="DnaJ"/>
    <property type="match status" value="1"/>
</dbReference>
<sequence>MTLLCWTRAIAYAQRPYSHVSWTPVSPIATLVRTYATKKACANCGTPNATASLQCNKCDTLQPLPPSVDYYDVLGIPWESVPHQGWQVDQSALKAQWRRTMALSHPDRLVHKPDNEQEIGAHQSAILNKAYETLRQPLPRVLYLLERQGIEGIPEGTSMADPSLLMEVMELQEALADAEDEAAVEQVNEANQEHMQDVLTQLDEAFAHTPLDTQRVQALAMQLRYWTNIAKAIREWQPGKRPELQH</sequence>
<dbReference type="Pfam" id="PF07743">
    <property type="entry name" value="HSCB_C"/>
    <property type="match status" value="1"/>
</dbReference>
<evidence type="ECO:0000313" key="5">
    <source>
        <dbReference type="Proteomes" id="UP000186303"/>
    </source>
</evidence>
<dbReference type="PROSITE" id="PS50076">
    <property type="entry name" value="DNAJ_2"/>
    <property type="match status" value="1"/>
</dbReference>
<dbReference type="InterPro" id="IPR009073">
    <property type="entry name" value="HscB_oligo_C"/>
</dbReference>
<dbReference type="InterPro" id="IPR001623">
    <property type="entry name" value="DnaJ_domain"/>
</dbReference>
<evidence type="ECO:0000313" key="4">
    <source>
        <dbReference type="EMBL" id="SHO76252.1"/>
    </source>
</evidence>
<dbReference type="PANTHER" id="PTHR14021">
    <property type="entry name" value="IRON-SULFUR CLUSTER CO-CHAPERONE PROTEIN HSCB"/>
    <property type="match status" value="1"/>
</dbReference>
<dbReference type="EMBL" id="LT671821">
    <property type="protein sequence ID" value="SHO76252.1"/>
    <property type="molecule type" value="Genomic_DNA"/>
</dbReference>
<evidence type="ECO:0000256" key="1">
    <source>
        <dbReference type="ARBA" id="ARBA00010476"/>
    </source>
</evidence>
<dbReference type="OrthoDB" id="448954at2759"/>
<dbReference type="InterPro" id="IPR004640">
    <property type="entry name" value="HscB"/>
</dbReference>
<comment type="similarity">
    <text evidence="1">Belongs to the HscB family.</text>
</comment>
<dbReference type="Gene3D" id="1.20.1280.20">
    <property type="entry name" value="HscB, C-terminal domain"/>
    <property type="match status" value="1"/>
</dbReference>
<protein>
    <submittedName>
        <fullName evidence="4">Similar to S.cerevisiae protein JAC1 (Specialized J-protein that functions in Fe-S cluster biogenesis)</fullName>
    </submittedName>
</protein>
<dbReference type="STRING" id="1230383.A0A1M8A1B3"/>
<dbReference type="OMA" id="CRCIQPV"/>
<dbReference type="Proteomes" id="UP000186303">
    <property type="component" value="Chromosome 1"/>
</dbReference>
<proteinExistence type="inferred from homology"/>
<feature type="domain" description="J" evidence="3">
    <location>
        <begin position="69"/>
        <end position="147"/>
    </location>
</feature>
<dbReference type="SUPFAM" id="SSF47144">
    <property type="entry name" value="HSC20 (HSCB), C-terminal oligomerisation domain"/>
    <property type="match status" value="1"/>
</dbReference>
<dbReference type="NCBIfam" id="TIGR00714">
    <property type="entry name" value="hscB"/>
    <property type="match status" value="1"/>
</dbReference>
<keyword evidence="5" id="KW-1185">Reference proteome</keyword>
<organism evidence="4 5">
    <name type="scientific">Malassezia sympodialis (strain ATCC 42132)</name>
    <name type="common">Atopic eczema-associated yeast</name>
    <dbReference type="NCBI Taxonomy" id="1230383"/>
    <lineage>
        <taxon>Eukaryota</taxon>
        <taxon>Fungi</taxon>
        <taxon>Dikarya</taxon>
        <taxon>Basidiomycota</taxon>
        <taxon>Ustilaginomycotina</taxon>
        <taxon>Malasseziomycetes</taxon>
        <taxon>Malasseziales</taxon>
        <taxon>Malasseziaceae</taxon>
        <taxon>Malassezia</taxon>
    </lineage>
</organism>
<dbReference type="Gene3D" id="1.10.287.110">
    <property type="entry name" value="DnaJ domain"/>
    <property type="match status" value="1"/>
</dbReference>
<evidence type="ECO:0000259" key="3">
    <source>
        <dbReference type="PROSITE" id="PS50076"/>
    </source>
</evidence>
<dbReference type="GO" id="GO:0051259">
    <property type="term" value="P:protein complex oligomerization"/>
    <property type="evidence" value="ECO:0007669"/>
    <property type="project" value="InterPro"/>
</dbReference>
<dbReference type="AlphaFoldDB" id="A0A1M8A1B3"/>
<name>A0A1M8A1B3_MALS4</name>
<dbReference type="PANTHER" id="PTHR14021:SF15">
    <property type="entry name" value="IRON-SULFUR CLUSTER CO-CHAPERONE PROTEIN HSCB"/>
    <property type="match status" value="1"/>
</dbReference>
<gene>
    <name evidence="4" type="ORF">MSYG_0590</name>
</gene>
<keyword evidence="2" id="KW-0143">Chaperone</keyword>
<accession>A0A1M8A1B3</accession>
<dbReference type="GO" id="GO:0051087">
    <property type="term" value="F:protein-folding chaperone binding"/>
    <property type="evidence" value="ECO:0007669"/>
    <property type="project" value="InterPro"/>
</dbReference>
<dbReference type="InterPro" id="IPR036386">
    <property type="entry name" value="HscB_C_sf"/>
</dbReference>
<dbReference type="SUPFAM" id="SSF46565">
    <property type="entry name" value="Chaperone J-domain"/>
    <property type="match status" value="1"/>
</dbReference>
<dbReference type="GO" id="GO:0044571">
    <property type="term" value="P:[2Fe-2S] cluster assembly"/>
    <property type="evidence" value="ECO:0007669"/>
    <property type="project" value="InterPro"/>
</dbReference>
<dbReference type="InterPro" id="IPR036869">
    <property type="entry name" value="J_dom_sf"/>
</dbReference>
<reference evidence="5" key="1">
    <citation type="journal article" date="2017" name="Nucleic Acids Res.">
        <title>Proteogenomics produces comprehensive and highly accurate protein-coding gene annotation in a complete genome assembly of Malassezia sympodialis.</title>
        <authorList>
            <person name="Zhu Y."/>
            <person name="Engstroem P.G."/>
            <person name="Tellgren-Roth C."/>
            <person name="Baudo C.D."/>
            <person name="Kennell J.C."/>
            <person name="Sun S."/>
            <person name="Billmyre R.B."/>
            <person name="Schroeder M.S."/>
            <person name="Andersson A."/>
            <person name="Holm T."/>
            <person name="Sigurgeirsson B."/>
            <person name="Wu G."/>
            <person name="Sankaranarayanan S.R."/>
            <person name="Siddharthan R."/>
            <person name="Sanyal K."/>
            <person name="Lundeberg J."/>
            <person name="Nystedt B."/>
            <person name="Boekhout T."/>
            <person name="Dawson T.L. Jr."/>
            <person name="Heitman J."/>
            <person name="Scheynius A."/>
            <person name="Lehtioe J."/>
        </authorList>
    </citation>
    <scope>NUCLEOTIDE SEQUENCE [LARGE SCALE GENOMIC DNA]</scope>
    <source>
        <strain evidence="5">ATCC 42132</strain>
    </source>
</reference>
<dbReference type="SMART" id="SM00271">
    <property type="entry name" value="DnaJ"/>
    <property type="match status" value="1"/>
</dbReference>
<evidence type="ECO:0000256" key="2">
    <source>
        <dbReference type="ARBA" id="ARBA00023186"/>
    </source>
</evidence>
<dbReference type="GO" id="GO:0001671">
    <property type="term" value="F:ATPase activator activity"/>
    <property type="evidence" value="ECO:0007669"/>
    <property type="project" value="InterPro"/>
</dbReference>
<dbReference type="VEuPathDB" id="FungiDB:MSYG_0590"/>
<dbReference type="GO" id="GO:0005739">
    <property type="term" value="C:mitochondrion"/>
    <property type="evidence" value="ECO:0007669"/>
    <property type="project" value="TreeGrafter"/>
</dbReference>